<dbReference type="Pfam" id="PF02674">
    <property type="entry name" value="Colicin_V"/>
    <property type="match status" value="1"/>
</dbReference>
<dbReference type="PANTHER" id="PTHR37306">
    <property type="entry name" value="COLICIN V PRODUCTION PROTEIN"/>
    <property type="match status" value="1"/>
</dbReference>
<dbReference type="GO" id="GO:0016020">
    <property type="term" value="C:membrane"/>
    <property type="evidence" value="ECO:0007669"/>
    <property type="project" value="UniProtKB-SubCell"/>
</dbReference>
<organism evidence="6 7">
    <name type="scientific">Melghirimyces profundicolus</name>
    <dbReference type="NCBI Taxonomy" id="1242148"/>
    <lineage>
        <taxon>Bacteria</taxon>
        <taxon>Bacillati</taxon>
        <taxon>Bacillota</taxon>
        <taxon>Bacilli</taxon>
        <taxon>Bacillales</taxon>
        <taxon>Thermoactinomycetaceae</taxon>
        <taxon>Melghirimyces</taxon>
    </lineage>
</organism>
<dbReference type="RefSeq" id="WP_170109689.1">
    <property type="nucleotide sequence ID" value="NZ_QBKR01000023.1"/>
</dbReference>
<reference evidence="6 7" key="1">
    <citation type="submission" date="2018-04" db="EMBL/GenBank/DDBJ databases">
        <title>Genomic Encyclopedia of Archaeal and Bacterial Type Strains, Phase II (KMG-II): from individual species to whole genera.</title>
        <authorList>
            <person name="Goeker M."/>
        </authorList>
    </citation>
    <scope>NUCLEOTIDE SEQUENCE [LARGE SCALE GENOMIC DNA]</scope>
    <source>
        <strain evidence="6 7">DSM 45787</strain>
    </source>
</reference>
<evidence type="ECO:0000313" key="6">
    <source>
        <dbReference type="EMBL" id="PTX55028.1"/>
    </source>
</evidence>
<dbReference type="Proteomes" id="UP000244240">
    <property type="component" value="Unassembled WGS sequence"/>
</dbReference>
<keyword evidence="3 5" id="KW-1133">Transmembrane helix</keyword>
<dbReference type="InterPro" id="IPR003825">
    <property type="entry name" value="Colicin-V_CvpA"/>
</dbReference>
<evidence type="ECO:0000256" key="2">
    <source>
        <dbReference type="ARBA" id="ARBA00022692"/>
    </source>
</evidence>
<keyword evidence="2 5" id="KW-0812">Transmembrane</keyword>
<protein>
    <submittedName>
        <fullName evidence="6">Colicin V production protein</fullName>
    </submittedName>
</protein>
<dbReference type="EMBL" id="QBKR01000023">
    <property type="protein sequence ID" value="PTX55028.1"/>
    <property type="molecule type" value="Genomic_DNA"/>
</dbReference>
<evidence type="ECO:0000256" key="5">
    <source>
        <dbReference type="SAM" id="Phobius"/>
    </source>
</evidence>
<evidence type="ECO:0000256" key="4">
    <source>
        <dbReference type="ARBA" id="ARBA00023136"/>
    </source>
</evidence>
<feature type="transmembrane region" description="Helical" evidence="5">
    <location>
        <begin position="6"/>
        <end position="21"/>
    </location>
</feature>
<keyword evidence="4 5" id="KW-0472">Membrane</keyword>
<evidence type="ECO:0000256" key="1">
    <source>
        <dbReference type="ARBA" id="ARBA00004141"/>
    </source>
</evidence>
<dbReference type="GO" id="GO:0009403">
    <property type="term" value="P:toxin biosynthetic process"/>
    <property type="evidence" value="ECO:0007669"/>
    <property type="project" value="InterPro"/>
</dbReference>
<keyword evidence="7" id="KW-1185">Reference proteome</keyword>
<feature type="transmembrane region" description="Helical" evidence="5">
    <location>
        <begin position="113"/>
        <end position="137"/>
    </location>
</feature>
<comment type="caution">
    <text evidence="6">The sequence shown here is derived from an EMBL/GenBank/DDBJ whole genome shotgun (WGS) entry which is preliminary data.</text>
</comment>
<name>A0A2T6BG34_9BACL</name>
<sequence length="176" mass="19113">MNLMDWIIVLMIIGGLIQGYRKGLIKETVSLVGVLLALFVAYQFSSDLTPALKEVVPLPESVSGEGWGQFLPVEQAIYSAIAFVVLFLITKVFLSFVAAVLTQLTSFPVLNQINGVGGALIGFLKAFLVLVIAVNLLHILPWAEGRDAVNESSLSQGILEMTPDVTGEFKKMMNRS</sequence>
<dbReference type="AlphaFoldDB" id="A0A2T6BG34"/>
<comment type="subcellular location">
    <subcellularLocation>
        <location evidence="1">Membrane</location>
        <topology evidence="1">Multi-pass membrane protein</topology>
    </subcellularLocation>
</comment>
<evidence type="ECO:0000313" key="7">
    <source>
        <dbReference type="Proteomes" id="UP000244240"/>
    </source>
</evidence>
<feature type="transmembrane region" description="Helical" evidence="5">
    <location>
        <begin position="28"/>
        <end position="45"/>
    </location>
</feature>
<feature type="transmembrane region" description="Helical" evidence="5">
    <location>
        <begin position="76"/>
        <end position="101"/>
    </location>
</feature>
<accession>A0A2T6BG34</accession>
<dbReference type="PANTHER" id="PTHR37306:SF1">
    <property type="entry name" value="COLICIN V PRODUCTION PROTEIN"/>
    <property type="match status" value="1"/>
</dbReference>
<gene>
    <name evidence="6" type="ORF">C8P63_12350</name>
</gene>
<proteinExistence type="predicted"/>
<evidence type="ECO:0000256" key="3">
    <source>
        <dbReference type="ARBA" id="ARBA00022989"/>
    </source>
</evidence>